<keyword evidence="9" id="KW-1185">Reference proteome</keyword>
<dbReference type="RefSeq" id="WP_134483389.1">
    <property type="nucleotide sequence ID" value="NZ_LR216287.1"/>
</dbReference>
<dbReference type="SMART" id="SM00387">
    <property type="entry name" value="HATPase_c"/>
    <property type="match status" value="1"/>
</dbReference>
<evidence type="ECO:0000256" key="3">
    <source>
        <dbReference type="ARBA" id="ARBA00022553"/>
    </source>
</evidence>
<organism evidence="8 9">
    <name type="scientific">Candidatus Nitrosocosmicus franklandianus</name>
    <dbReference type="NCBI Taxonomy" id="1798806"/>
    <lineage>
        <taxon>Archaea</taxon>
        <taxon>Nitrososphaerota</taxon>
        <taxon>Nitrososphaeria</taxon>
        <taxon>Nitrososphaerales</taxon>
        <taxon>Nitrososphaeraceae</taxon>
        <taxon>Candidatus Nitrosocosmicus</taxon>
    </lineage>
</organism>
<gene>
    <name evidence="8" type="ORF">NFRAN_1147</name>
</gene>
<evidence type="ECO:0000256" key="5">
    <source>
        <dbReference type="ARBA" id="ARBA00022777"/>
    </source>
</evidence>
<dbReference type="PANTHER" id="PTHR43711">
    <property type="entry name" value="TWO-COMPONENT HISTIDINE KINASE"/>
    <property type="match status" value="1"/>
</dbReference>
<keyword evidence="6" id="KW-0902">Two-component regulatory system</keyword>
<dbReference type="Gene3D" id="1.10.287.130">
    <property type="match status" value="1"/>
</dbReference>
<dbReference type="SUPFAM" id="SSF55874">
    <property type="entry name" value="ATPase domain of HSP90 chaperone/DNA topoisomerase II/histidine kinase"/>
    <property type="match status" value="1"/>
</dbReference>
<dbReference type="KEGG" id="nfn:NFRAN_1147"/>
<dbReference type="InterPro" id="IPR036890">
    <property type="entry name" value="HATPase_C_sf"/>
</dbReference>
<comment type="catalytic activity">
    <reaction evidence="1">
        <text>ATP + protein L-histidine = ADP + protein N-phospho-L-histidine.</text>
        <dbReference type="EC" id="2.7.13.3"/>
    </reaction>
</comment>
<evidence type="ECO:0000256" key="6">
    <source>
        <dbReference type="ARBA" id="ARBA00023012"/>
    </source>
</evidence>
<keyword evidence="4 8" id="KW-0808">Transferase</keyword>
<dbReference type="Pfam" id="PF02518">
    <property type="entry name" value="HATPase_c"/>
    <property type="match status" value="1"/>
</dbReference>
<evidence type="ECO:0000256" key="4">
    <source>
        <dbReference type="ARBA" id="ARBA00022679"/>
    </source>
</evidence>
<dbReference type="EC" id="2.7.13.3" evidence="2"/>
<name>A0A484I6W5_9ARCH</name>
<dbReference type="AlphaFoldDB" id="A0A484I6W5"/>
<keyword evidence="5" id="KW-0418">Kinase</keyword>
<dbReference type="SMART" id="SM00388">
    <property type="entry name" value="HisKA"/>
    <property type="match status" value="1"/>
</dbReference>
<evidence type="ECO:0000313" key="9">
    <source>
        <dbReference type="Proteomes" id="UP000294299"/>
    </source>
</evidence>
<dbReference type="InterPro" id="IPR005467">
    <property type="entry name" value="His_kinase_dom"/>
</dbReference>
<dbReference type="PRINTS" id="PR00344">
    <property type="entry name" value="BCTRLSENSOR"/>
</dbReference>
<dbReference type="EMBL" id="LR216287">
    <property type="protein sequence ID" value="VFJ13469.1"/>
    <property type="molecule type" value="Genomic_DNA"/>
</dbReference>
<dbReference type="CDD" id="cd00082">
    <property type="entry name" value="HisKA"/>
    <property type="match status" value="1"/>
</dbReference>
<evidence type="ECO:0000313" key="8">
    <source>
        <dbReference type="EMBL" id="VFJ13469.1"/>
    </source>
</evidence>
<evidence type="ECO:0000259" key="7">
    <source>
        <dbReference type="PROSITE" id="PS50109"/>
    </source>
</evidence>
<dbReference type="InterPro" id="IPR003661">
    <property type="entry name" value="HisK_dim/P_dom"/>
</dbReference>
<dbReference type="OrthoDB" id="8127at2157"/>
<protein>
    <recommendedName>
        <fullName evidence="2">histidine kinase</fullName>
        <ecNumber evidence="2">2.7.13.3</ecNumber>
    </recommendedName>
</protein>
<proteinExistence type="predicted"/>
<dbReference type="GeneID" id="39420564"/>
<dbReference type="Gene3D" id="3.30.565.10">
    <property type="entry name" value="Histidine kinase-like ATPase, C-terminal domain"/>
    <property type="match status" value="1"/>
</dbReference>
<reference evidence="8 9" key="1">
    <citation type="submission" date="2019-02" db="EMBL/GenBank/DDBJ databases">
        <authorList>
            <person name="Lehtovirta-Morley E L."/>
        </authorList>
    </citation>
    <scope>NUCLEOTIDE SEQUENCE [LARGE SCALE GENOMIC DNA]</scope>
    <source>
        <strain evidence="8">NFRAN1</strain>
    </source>
</reference>
<dbReference type="InterPro" id="IPR004358">
    <property type="entry name" value="Sig_transdc_His_kin-like_C"/>
</dbReference>
<dbReference type="InterPro" id="IPR003594">
    <property type="entry name" value="HATPase_dom"/>
</dbReference>
<dbReference type="PANTHER" id="PTHR43711:SF1">
    <property type="entry name" value="HISTIDINE KINASE 1"/>
    <property type="match status" value="1"/>
</dbReference>
<dbReference type="InterPro" id="IPR036097">
    <property type="entry name" value="HisK_dim/P_sf"/>
</dbReference>
<evidence type="ECO:0000256" key="2">
    <source>
        <dbReference type="ARBA" id="ARBA00012438"/>
    </source>
</evidence>
<sequence>MSETTESVDNDKDASSRLLNLINNVNSILDISISSDKLSFFINSSCFVDACKALLERNVQIRFILQSPPKNTEDFKHISSAASKIKYLEGVQGISAISDSEYFSLNSNPADSRYNDVFSTTNKTILSIVKKSFDALFSNAISYLETSTQTSDEFNILPPSMRFKVDVEISDQIVHFLTDSKFIYIYSTIGAMLLGYQNYLEYFEKIQTQLKAKQHAGVRWITSIQSRNELRLVKNLLQMGIDIRHTPDRPPFDFALSDKYFACAIERNEENKLILDNMLLNDDRANLTFYNMIFEKLWNSAIGAQDRIKEMERGNDDNIAVVSDSTESLHKLFELFTLAKKEILIILPSTNGFFRTEMSGGFKMLNRMGTKGIRVRVLTLPDQENSSEIKKIQSKYPDIYFRDLEPVITSFNRIMVIDRENTVILEVTDDGQLKFTEALGKAIFIDGSKTSETIASIFDSLWTQSEIHNRLKEAHEKLKVHGKMQSRFMDLVAHELRTPLQSILGITEILKEDIQNNDQNFMLQIIMSNARRLRRLSENILDITRLEGNILYLNKEEFSLNELVKSTISDYITNIEYNKSISFEYKNFDKEFVVTADKFRITQVIQNLVDNSIRFTKSKGGKIVLTLSEKIIHSKEIVVISVTDNGEGLKPELLSRLFTKFSSDSYYGAGIGLYLCRKLIEAHGGRIWAMNNKNKNGCTFSFGIPKKG</sequence>
<evidence type="ECO:0000256" key="1">
    <source>
        <dbReference type="ARBA" id="ARBA00000085"/>
    </source>
</evidence>
<accession>A0A484I6W5</accession>
<dbReference type="GO" id="GO:0000155">
    <property type="term" value="F:phosphorelay sensor kinase activity"/>
    <property type="evidence" value="ECO:0007669"/>
    <property type="project" value="InterPro"/>
</dbReference>
<dbReference type="Pfam" id="PF00512">
    <property type="entry name" value="HisKA"/>
    <property type="match status" value="1"/>
</dbReference>
<dbReference type="SUPFAM" id="SSF47384">
    <property type="entry name" value="Homodimeric domain of signal transducing histidine kinase"/>
    <property type="match status" value="1"/>
</dbReference>
<dbReference type="Proteomes" id="UP000294299">
    <property type="component" value="Chromosome NFRAN"/>
</dbReference>
<dbReference type="InterPro" id="IPR050736">
    <property type="entry name" value="Sensor_HK_Regulatory"/>
</dbReference>
<keyword evidence="3" id="KW-0597">Phosphoprotein</keyword>
<feature type="domain" description="Histidine kinase" evidence="7">
    <location>
        <begin position="491"/>
        <end position="708"/>
    </location>
</feature>
<dbReference type="PROSITE" id="PS50109">
    <property type="entry name" value="HIS_KIN"/>
    <property type="match status" value="1"/>
</dbReference>